<dbReference type="Proteomes" id="UP000281549">
    <property type="component" value="Unassembled WGS sequence"/>
</dbReference>
<evidence type="ECO:0000313" key="4">
    <source>
        <dbReference type="EMBL" id="RKP17466.1"/>
    </source>
</evidence>
<dbReference type="InterPro" id="IPR050577">
    <property type="entry name" value="MAPR/NEUFC/NENF-like"/>
</dbReference>
<gene>
    <name evidence="3" type="ORF">O9G_002441</name>
    <name evidence="4" type="ORF">ROZALSC1DRAFT_30726</name>
</gene>
<reference evidence="6" key="2">
    <citation type="journal article" date="2018" name="Nat. Microbiol.">
        <title>Leveraging single-cell genomics to expand the fungal tree of life.</title>
        <authorList>
            <person name="Ahrendt S.R."/>
            <person name="Quandt C.A."/>
            <person name="Ciobanu D."/>
            <person name="Clum A."/>
            <person name="Salamov A."/>
            <person name="Andreopoulos B."/>
            <person name="Cheng J.F."/>
            <person name="Woyke T."/>
            <person name="Pelin A."/>
            <person name="Henrissat B."/>
            <person name="Reynolds N.K."/>
            <person name="Benny G.L."/>
            <person name="Smith M.E."/>
            <person name="James T.Y."/>
            <person name="Grigoriev I.V."/>
        </authorList>
    </citation>
    <scope>NUCLEOTIDE SEQUENCE [LARGE SCALE GENOMIC DNA]</scope>
    <source>
        <strain evidence="6">CSF55</strain>
    </source>
</reference>
<keyword evidence="5" id="KW-1185">Reference proteome</keyword>
<feature type="domain" description="Cytochrome b5 heme-binding" evidence="2">
    <location>
        <begin position="29"/>
        <end position="125"/>
    </location>
</feature>
<accession>A0A075B205</accession>
<dbReference type="EMBL" id="KE560907">
    <property type="protein sequence ID" value="EPZ34843.1"/>
    <property type="molecule type" value="Genomic_DNA"/>
</dbReference>
<dbReference type="PANTHER" id="PTHR10281">
    <property type="entry name" value="MEMBRANE-ASSOCIATED PROGESTERONE RECEPTOR COMPONENT-RELATED"/>
    <property type="match status" value="1"/>
</dbReference>
<dbReference type="InterPro" id="IPR001199">
    <property type="entry name" value="Cyt_B5-like_heme/steroid-bd"/>
</dbReference>
<dbReference type="OMA" id="CCESLIR"/>
<protein>
    <submittedName>
        <fullName evidence="3">Cytochrome b5-like heme/steroid binding domain-containing protein</fullName>
    </submittedName>
    <submittedName>
        <fullName evidence="4">Putative progesterone binding protein</fullName>
    </submittedName>
</protein>
<dbReference type="Gene3D" id="3.10.120.10">
    <property type="entry name" value="Cytochrome b5-like heme/steroid binding domain"/>
    <property type="match status" value="1"/>
</dbReference>
<organism evidence="3 5">
    <name type="scientific">Rozella allomycis (strain CSF55)</name>
    <dbReference type="NCBI Taxonomy" id="988480"/>
    <lineage>
        <taxon>Eukaryota</taxon>
        <taxon>Fungi</taxon>
        <taxon>Fungi incertae sedis</taxon>
        <taxon>Cryptomycota</taxon>
        <taxon>Cryptomycota incertae sedis</taxon>
        <taxon>Rozella</taxon>
    </lineage>
</organism>
<dbReference type="Pfam" id="PF00173">
    <property type="entry name" value="Cyt-b5"/>
    <property type="match status" value="1"/>
</dbReference>
<dbReference type="Proteomes" id="UP000030755">
    <property type="component" value="Unassembled WGS sequence"/>
</dbReference>
<dbReference type="SMART" id="SM01117">
    <property type="entry name" value="Cyt-b5"/>
    <property type="match status" value="1"/>
</dbReference>
<dbReference type="AlphaFoldDB" id="A0A075B205"/>
<reference evidence="4" key="3">
    <citation type="submission" date="2018-08" db="EMBL/GenBank/DDBJ databases">
        <title>Leveraging single-cell genomics to expand the Fungal Tree of Life.</title>
        <authorList>
            <consortium name="DOE Joint Genome Institute"/>
            <person name="Ahrendt S.R."/>
            <person name="Quandt C.A."/>
            <person name="Ciobanu D."/>
            <person name="Clum A."/>
            <person name="Salamov A."/>
            <person name="Andreopoulos B."/>
            <person name="Cheng J.-F."/>
            <person name="Woyke T."/>
            <person name="Pelin A."/>
            <person name="Henrissat B."/>
            <person name="Reynolds N."/>
            <person name="Benny G.L."/>
            <person name="Smith M.E."/>
            <person name="James T.Y."/>
            <person name="Grigoriev I.V."/>
        </authorList>
    </citation>
    <scope>NUCLEOTIDE SEQUENCE</scope>
    <source>
        <strain evidence="4">CSF55</strain>
    </source>
</reference>
<evidence type="ECO:0000259" key="2">
    <source>
        <dbReference type="SMART" id="SM01117"/>
    </source>
</evidence>
<dbReference type="SUPFAM" id="SSF55856">
    <property type="entry name" value="Cytochrome b5-like heme/steroid binding domain"/>
    <property type="match status" value="1"/>
</dbReference>
<dbReference type="GO" id="GO:0016020">
    <property type="term" value="C:membrane"/>
    <property type="evidence" value="ECO:0007669"/>
    <property type="project" value="TreeGrafter"/>
</dbReference>
<sequence length="130" mass="14879">MLSNLDAIPEYEASTNKELQKENPINVELTLDELREFDGTDSHKPVYVAINGVIYDVTCKRHLYALGKGYHILAGRECARALAKGCLTEDMCSNELNDLNDEEFDTLKDWETYYNRSYPNVGRVVYAHIK</sequence>
<reference evidence="3 5" key="1">
    <citation type="journal article" date="2013" name="Curr. Biol.">
        <title>Shared signatures of parasitism and phylogenomics unite Cryptomycota and microsporidia.</title>
        <authorList>
            <person name="James T.Y."/>
            <person name="Pelin A."/>
            <person name="Bonen L."/>
            <person name="Ahrendt S."/>
            <person name="Sain D."/>
            <person name="Corradi N."/>
            <person name="Stajich J.E."/>
        </authorList>
    </citation>
    <scope>NUCLEOTIDE SEQUENCE [LARGE SCALE GENOMIC DNA]</scope>
    <source>
        <strain evidence="3 5">CSF55</strain>
        <strain evidence="3 5">CSF55</strain>
    </source>
</reference>
<dbReference type="EMBL" id="ML005826">
    <property type="protein sequence ID" value="RKP17466.1"/>
    <property type="molecule type" value="Genomic_DNA"/>
</dbReference>
<evidence type="ECO:0000313" key="5">
    <source>
        <dbReference type="Proteomes" id="UP000030755"/>
    </source>
</evidence>
<evidence type="ECO:0000256" key="1">
    <source>
        <dbReference type="ARBA" id="ARBA00038357"/>
    </source>
</evidence>
<dbReference type="STRING" id="988480.A0A075B205"/>
<evidence type="ECO:0000313" key="3">
    <source>
        <dbReference type="EMBL" id="EPZ34843.1"/>
    </source>
</evidence>
<evidence type="ECO:0000313" key="6">
    <source>
        <dbReference type="Proteomes" id="UP000281549"/>
    </source>
</evidence>
<dbReference type="GO" id="GO:0020037">
    <property type="term" value="F:heme binding"/>
    <property type="evidence" value="ECO:0007669"/>
    <property type="project" value="UniProtKB-ARBA"/>
</dbReference>
<dbReference type="InterPro" id="IPR036400">
    <property type="entry name" value="Cyt_B5-like_heme/steroid_sf"/>
</dbReference>
<dbReference type="PANTHER" id="PTHR10281:SF76">
    <property type="entry name" value="CALCUTTA CUP-RELATED"/>
    <property type="match status" value="1"/>
</dbReference>
<proteinExistence type="inferred from homology"/>
<dbReference type="HOGENOM" id="CLU_042860_3_2_1"/>
<name>A0A075B205_ROZAC</name>
<dbReference type="OrthoDB" id="899at2759"/>
<dbReference type="GO" id="GO:0012505">
    <property type="term" value="C:endomembrane system"/>
    <property type="evidence" value="ECO:0007669"/>
    <property type="project" value="TreeGrafter"/>
</dbReference>
<comment type="similarity">
    <text evidence="1">Belongs to the cytochrome b5 family. MAPR subfamily.</text>
</comment>
<dbReference type="FunFam" id="3.10.120.10:FF:000003">
    <property type="entry name" value="membrane-associated progesterone receptor component 1"/>
    <property type="match status" value="1"/>
</dbReference>